<evidence type="ECO:0000256" key="4">
    <source>
        <dbReference type="ARBA" id="ARBA00023136"/>
    </source>
</evidence>
<dbReference type="GO" id="GO:1990573">
    <property type="term" value="P:potassium ion import across plasma membrane"/>
    <property type="evidence" value="ECO:0007669"/>
    <property type="project" value="TreeGrafter"/>
</dbReference>
<evidence type="ECO:0000313" key="5">
    <source>
        <dbReference type="EMBL" id="VDP53077.1"/>
    </source>
</evidence>
<accession>A0A183P706</accession>
<dbReference type="GO" id="GO:0055064">
    <property type="term" value="P:chloride ion homeostasis"/>
    <property type="evidence" value="ECO:0007669"/>
    <property type="project" value="TreeGrafter"/>
</dbReference>
<dbReference type="GO" id="GO:0055075">
    <property type="term" value="P:potassium ion homeostasis"/>
    <property type="evidence" value="ECO:0007669"/>
    <property type="project" value="TreeGrafter"/>
</dbReference>
<dbReference type="PANTHER" id="PTHR11827:SF73">
    <property type="entry name" value="KAZACHOC, ISOFORM G"/>
    <property type="match status" value="1"/>
</dbReference>
<sequence length="156" mass="17515">MAETGNLGIQASHRVKKVLMNTLQQVSTYLFSDNFASKEWGDATRGLQMSTAKQAILKLGNKPIHTKNWRPQILVYLPLDENFQARHDRLLDLVYQLKAGHGLTLVASILEGDIIDRRNDMIAVKAHLSDLIQQHRIKGLAEVLVASTIDEGMKNM</sequence>
<keyword evidence="6" id="KW-1185">Reference proteome</keyword>
<name>A0A183P706_9TREM</name>
<organism evidence="5 6">
    <name type="scientific">Schistosoma mattheei</name>
    <dbReference type="NCBI Taxonomy" id="31246"/>
    <lineage>
        <taxon>Eukaryota</taxon>
        <taxon>Metazoa</taxon>
        <taxon>Spiralia</taxon>
        <taxon>Lophotrochozoa</taxon>
        <taxon>Platyhelminthes</taxon>
        <taxon>Trematoda</taxon>
        <taxon>Digenea</taxon>
        <taxon>Strigeidida</taxon>
        <taxon>Schistosomatoidea</taxon>
        <taxon>Schistosomatidae</taxon>
        <taxon>Schistosoma</taxon>
    </lineage>
</organism>
<evidence type="ECO:0000256" key="1">
    <source>
        <dbReference type="ARBA" id="ARBA00004141"/>
    </source>
</evidence>
<dbReference type="InterPro" id="IPR004842">
    <property type="entry name" value="SLC12A_fam"/>
</dbReference>
<keyword evidence="3" id="KW-1133">Transmembrane helix</keyword>
<keyword evidence="2" id="KW-0812">Transmembrane</keyword>
<dbReference type="PANTHER" id="PTHR11827">
    <property type="entry name" value="SOLUTE CARRIER FAMILY 12, CATION COTRANSPORTERS"/>
    <property type="match status" value="1"/>
</dbReference>
<dbReference type="GO" id="GO:0007268">
    <property type="term" value="P:chemical synaptic transmission"/>
    <property type="evidence" value="ECO:0007669"/>
    <property type="project" value="TreeGrafter"/>
</dbReference>
<gene>
    <name evidence="5" type="ORF">SMTD_LOCUS10142</name>
</gene>
<dbReference type="Proteomes" id="UP000269396">
    <property type="component" value="Unassembled WGS sequence"/>
</dbReference>
<dbReference type="GO" id="GO:0015379">
    <property type="term" value="F:potassium:chloride symporter activity"/>
    <property type="evidence" value="ECO:0007669"/>
    <property type="project" value="TreeGrafter"/>
</dbReference>
<dbReference type="GO" id="GO:0005886">
    <property type="term" value="C:plasma membrane"/>
    <property type="evidence" value="ECO:0007669"/>
    <property type="project" value="TreeGrafter"/>
</dbReference>
<dbReference type="GO" id="GO:0006884">
    <property type="term" value="P:cell volume homeostasis"/>
    <property type="evidence" value="ECO:0007669"/>
    <property type="project" value="TreeGrafter"/>
</dbReference>
<dbReference type="STRING" id="31246.A0A183P706"/>
<evidence type="ECO:0000313" key="6">
    <source>
        <dbReference type="Proteomes" id="UP000269396"/>
    </source>
</evidence>
<evidence type="ECO:0000256" key="2">
    <source>
        <dbReference type="ARBA" id="ARBA00022692"/>
    </source>
</evidence>
<dbReference type="AlphaFoldDB" id="A0A183P706"/>
<evidence type="ECO:0000256" key="3">
    <source>
        <dbReference type="ARBA" id="ARBA00022989"/>
    </source>
</evidence>
<proteinExistence type="predicted"/>
<protein>
    <submittedName>
        <fullName evidence="5">Uncharacterized protein</fullName>
    </submittedName>
</protein>
<comment type="subcellular location">
    <subcellularLocation>
        <location evidence="1">Membrane</location>
        <topology evidence="1">Multi-pass membrane protein</topology>
    </subcellularLocation>
</comment>
<keyword evidence="4" id="KW-0472">Membrane</keyword>
<dbReference type="EMBL" id="UZAL01030299">
    <property type="protein sequence ID" value="VDP53077.1"/>
    <property type="molecule type" value="Genomic_DNA"/>
</dbReference>
<reference evidence="5 6" key="1">
    <citation type="submission" date="2018-11" db="EMBL/GenBank/DDBJ databases">
        <authorList>
            <consortium name="Pathogen Informatics"/>
        </authorList>
    </citation>
    <scope>NUCLEOTIDE SEQUENCE [LARGE SCALE GENOMIC DNA]</scope>
    <source>
        <strain>Denwood</strain>
        <strain evidence="6">Zambia</strain>
    </source>
</reference>
<dbReference type="GO" id="GO:0045202">
    <property type="term" value="C:synapse"/>
    <property type="evidence" value="ECO:0007669"/>
    <property type="project" value="GOC"/>
</dbReference>